<gene>
    <name evidence="2" type="ORF">SAMN05444401_1576</name>
</gene>
<keyword evidence="1" id="KW-1133">Transmembrane helix</keyword>
<sequence>MDKNKNELVNKIIYISANVVTALFLYFGLKQCIYYKIDLIIAYSATLAMLFAGVVVIYLYHKKYIKSSLYIATSISLLIFIWSHVFNNYSEVKISPFPLIGIFLIVIMNRIIIDFKRGAIKKLQLAYSIAFLSFIFCIYFCNVGLCFSQGQVLKNQVISYLKDKGCSDNIHSIIEYPEYTIVIFNDEKEIEYRYEFKRGKVIQRSLYTPKDLSVYKNMEHKDVMINNK</sequence>
<organism evidence="2 3">
    <name type="scientific">Clostridium amylolyticum</name>
    <dbReference type="NCBI Taxonomy" id="1121298"/>
    <lineage>
        <taxon>Bacteria</taxon>
        <taxon>Bacillati</taxon>
        <taxon>Bacillota</taxon>
        <taxon>Clostridia</taxon>
        <taxon>Eubacteriales</taxon>
        <taxon>Clostridiaceae</taxon>
        <taxon>Clostridium</taxon>
    </lineage>
</organism>
<dbReference type="STRING" id="1121298.SAMN05444401_1576"/>
<feature type="transmembrane region" description="Helical" evidence="1">
    <location>
        <begin position="41"/>
        <end position="60"/>
    </location>
</feature>
<proteinExistence type="predicted"/>
<dbReference type="EMBL" id="FQZO01000002">
    <property type="protein sequence ID" value="SHI84921.1"/>
    <property type="molecule type" value="Genomic_DNA"/>
</dbReference>
<dbReference type="OrthoDB" id="9961215at2"/>
<protein>
    <submittedName>
        <fullName evidence="2">Uncharacterized protein</fullName>
    </submittedName>
</protein>
<feature type="transmembrane region" description="Helical" evidence="1">
    <location>
        <begin position="67"/>
        <end position="85"/>
    </location>
</feature>
<evidence type="ECO:0000313" key="2">
    <source>
        <dbReference type="EMBL" id="SHI84921.1"/>
    </source>
</evidence>
<evidence type="ECO:0000256" key="1">
    <source>
        <dbReference type="SAM" id="Phobius"/>
    </source>
</evidence>
<accession>A0A1M6EHK6</accession>
<feature type="transmembrane region" description="Helical" evidence="1">
    <location>
        <begin position="12"/>
        <end position="29"/>
    </location>
</feature>
<keyword evidence="1" id="KW-0472">Membrane</keyword>
<feature type="transmembrane region" description="Helical" evidence="1">
    <location>
        <begin position="125"/>
        <end position="145"/>
    </location>
</feature>
<keyword evidence="3" id="KW-1185">Reference proteome</keyword>
<keyword evidence="1" id="KW-0812">Transmembrane</keyword>
<dbReference type="Proteomes" id="UP000184080">
    <property type="component" value="Unassembled WGS sequence"/>
</dbReference>
<dbReference type="RefSeq" id="WP_073005301.1">
    <property type="nucleotide sequence ID" value="NZ_FQZO01000002.1"/>
</dbReference>
<evidence type="ECO:0000313" key="3">
    <source>
        <dbReference type="Proteomes" id="UP000184080"/>
    </source>
</evidence>
<feature type="transmembrane region" description="Helical" evidence="1">
    <location>
        <begin position="97"/>
        <end position="113"/>
    </location>
</feature>
<name>A0A1M6EHK6_9CLOT</name>
<reference evidence="2 3" key="1">
    <citation type="submission" date="2016-11" db="EMBL/GenBank/DDBJ databases">
        <authorList>
            <person name="Jaros S."/>
            <person name="Januszkiewicz K."/>
            <person name="Wedrychowicz H."/>
        </authorList>
    </citation>
    <scope>NUCLEOTIDE SEQUENCE [LARGE SCALE GENOMIC DNA]</scope>
    <source>
        <strain evidence="2 3">DSM 21864</strain>
    </source>
</reference>
<dbReference type="AlphaFoldDB" id="A0A1M6EHK6"/>